<dbReference type="RefSeq" id="XP_032821305.1">
    <property type="nucleotide sequence ID" value="XM_032965414.1"/>
</dbReference>
<dbReference type="InterPro" id="IPR011990">
    <property type="entry name" value="TPR-like_helical_dom_sf"/>
</dbReference>
<feature type="compositionally biased region" description="Polar residues" evidence="2">
    <location>
        <begin position="361"/>
        <end position="370"/>
    </location>
</feature>
<dbReference type="Proteomes" id="UP001318040">
    <property type="component" value="Chromosome 34"/>
</dbReference>
<dbReference type="RefSeq" id="XP_032821304.1">
    <property type="nucleotide sequence ID" value="XM_032965413.1"/>
</dbReference>
<protein>
    <submittedName>
        <fullName evidence="4 5">Uncharacterized protein LOC116948595</fullName>
    </submittedName>
</protein>
<proteinExistence type="predicted"/>
<dbReference type="SMART" id="SM00028">
    <property type="entry name" value="TPR"/>
    <property type="match status" value="5"/>
</dbReference>
<dbReference type="Gene3D" id="1.25.40.10">
    <property type="entry name" value="Tetratricopeptide repeat domain"/>
    <property type="match status" value="2"/>
</dbReference>
<reference evidence="4 5" key="1">
    <citation type="submission" date="2025-04" db="UniProtKB">
        <authorList>
            <consortium name="RefSeq"/>
        </authorList>
    </citation>
    <scope>IDENTIFICATION</scope>
    <source>
        <tissue evidence="4 5">Sperm</tissue>
    </source>
</reference>
<feature type="compositionally biased region" description="Basic and acidic residues" evidence="2">
    <location>
        <begin position="331"/>
        <end position="350"/>
    </location>
</feature>
<organism evidence="3 5">
    <name type="scientific">Petromyzon marinus</name>
    <name type="common">Sea lamprey</name>
    <dbReference type="NCBI Taxonomy" id="7757"/>
    <lineage>
        <taxon>Eukaryota</taxon>
        <taxon>Metazoa</taxon>
        <taxon>Chordata</taxon>
        <taxon>Craniata</taxon>
        <taxon>Vertebrata</taxon>
        <taxon>Cyclostomata</taxon>
        <taxon>Hyperoartia</taxon>
        <taxon>Petromyzontiformes</taxon>
        <taxon>Petromyzontidae</taxon>
        <taxon>Petromyzon</taxon>
    </lineage>
</organism>
<name>A0AAJ7TNU2_PETMA</name>
<dbReference type="Pfam" id="PF13181">
    <property type="entry name" value="TPR_8"/>
    <property type="match status" value="1"/>
</dbReference>
<evidence type="ECO:0000313" key="5">
    <source>
        <dbReference type="RefSeq" id="XP_032821305.1"/>
    </source>
</evidence>
<evidence type="ECO:0000256" key="1">
    <source>
        <dbReference type="PROSITE-ProRule" id="PRU00339"/>
    </source>
</evidence>
<evidence type="ECO:0000313" key="4">
    <source>
        <dbReference type="RefSeq" id="XP_032821304.1"/>
    </source>
</evidence>
<sequence>MEKKRALIRERCRKFPTLFNLDVSVDVIQVESAIAKLKREHECPNLAEEFGNDLNLLNSLAYFYLRRNKYKDAKPLVEEALAKEPHSLTALANQCEMFLIQFKFPEAEKAVCAMEEESENKEAIVTALAEQGYCYSRMGPTAYMKAIAKFTQAITMGHGHCSADKMASWNFSVASNCSRIMAKQIVKEFPDLNIHEHFVKGRQALLFVINTAKRALKAKAYIVLGELTKIYFTEFMHRLLNYDMDRVIDVTDETITTSQCFELACEWGSSDYWVLERAGKHQRHRRDFLKALELLWKAHSFYPTAFNLHHLGLTYRSLAWKAYKTANSREWRSQSQPRYDRNDTRREREGCVTPNYGASGYKTSTTQGNGSATYRALPDQFRRKSSQEQYGQYRERCATIAKENAASKTKPSQGETPFVIQREASGMNSQNFYFNVYANTDDPMIIEYLEMAIKCIKDAVELSSESGNPLFVTLADIYTSLGKHEEADECFIKSLQQHNYIGNFSYALTYEKWGFAMKNRGEKEKSQDYFRMAIEHAAKAKVPVKVAFQCLMRDMMEPQIPKPEQLRSQSELCQLVGRHQEALSLLWEADKESPDNPDTLSGLIKNLAAEKQYELARMYLAILQHTEGSDEMIDPALQVEICFGAAERNPDTLSLIGLRDTYECLLRNPTKPQGNSQDVFIFHANNSKADSQLAVHIQRLAKEVGQVECETLDDQPAGTLFLDIMEEIVNNFDAVLIILTPDFIADHVRMKLCKYLIERPCVLLCLCPSSVIKEQIPTTLRLTYRAIIPERFHCADFTEKRDSVEKLRIWREIFYHLLAAKDHAKIT</sequence>
<dbReference type="InterPro" id="IPR042342">
    <property type="entry name" value="TTC22"/>
</dbReference>
<evidence type="ECO:0000256" key="2">
    <source>
        <dbReference type="SAM" id="MobiDB-lite"/>
    </source>
</evidence>
<keyword evidence="1" id="KW-0802">TPR repeat</keyword>
<dbReference type="PANTHER" id="PTHR16253">
    <property type="entry name" value="TETRATRICOPEPTIDE REPEAT PROTEIN 22"/>
    <property type="match status" value="1"/>
</dbReference>
<dbReference type="PANTHER" id="PTHR16253:SF0">
    <property type="entry name" value="TETRATRICOPEPTIDE REPEAT PROTEIN 22"/>
    <property type="match status" value="1"/>
</dbReference>
<accession>A0AAJ7TNU2</accession>
<feature type="region of interest" description="Disordered" evidence="2">
    <location>
        <begin position="331"/>
        <end position="370"/>
    </location>
</feature>
<evidence type="ECO:0000313" key="3">
    <source>
        <dbReference type="Proteomes" id="UP001318040"/>
    </source>
</evidence>
<dbReference type="AlphaFoldDB" id="A0AAJ7TNU2"/>
<dbReference type="InterPro" id="IPR019734">
    <property type="entry name" value="TPR_rpt"/>
</dbReference>
<dbReference type="KEGG" id="pmrn:116948595"/>
<keyword evidence="3" id="KW-1185">Reference proteome</keyword>
<dbReference type="SUPFAM" id="SSF48452">
    <property type="entry name" value="TPR-like"/>
    <property type="match status" value="2"/>
</dbReference>
<dbReference type="PROSITE" id="PS50005">
    <property type="entry name" value="TPR"/>
    <property type="match status" value="1"/>
</dbReference>
<feature type="repeat" description="TPR" evidence="1">
    <location>
        <begin position="54"/>
        <end position="87"/>
    </location>
</feature>
<gene>
    <name evidence="4 5" type="primary">LOC116948595</name>
</gene>